<dbReference type="CDD" id="cd04181">
    <property type="entry name" value="NTP_transferase"/>
    <property type="match status" value="1"/>
</dbReference>
<comment type="caution">
    <text evidence="2">The sequence shown here is derived from an EMBL/GenBank/DDBJ whole genome shotgun (WGS) entry which is preliminary data.</text>
</comment>
<keyword evidence="2" id="KW-0808">Transferase</keyword>
<dbReference type="GO" id="GO:0016779">
    <property type="term" value="F:nucleotidyltransferase activity"/>
    <property type="evidence" value="ECO:0007669"/>
    <property type="project" value="UniProtKB-KW"/>
</dbReference>
<evidence type="ECO:0000259" key="1">
    <source>
        <dbReference type="Pfam" id="PF00483"/>
    </source>
</evidence>
<dbReference type="InterPro" id="IPR005835">
    <property type="entry name" value="NTP_transferase_dom"/>
</dbReference>
<dbReference type="Proteomes" id="UP000290092">
    <property type="component" value="Unassembled WGS sequence"/>
</dbReference>
<reference evidence="2 3" key="1">
    <citation type="submission" date="2017-09" db="EMBL/GenBank/DDBJ databases">
        <title>Genomics of the genus Arcobacter.</title>
        <authorList>
            <person name="Perez-Cataluna A."/>
            <person name="Figueras M.J."/>
            <person name="Salas-Masso N."/>
        </authorList>
    </citation>
    <scope>NUCLEOTIDE SEQUENCE [LARGE SCALE GENOMIC DNA]</scope>
    <source>
        <strain evidence="2 3">CECT 7386</strain>
    </source>
</reference>
<accession>A0AAX2AJ41</accession>
<dbReference type="EMBL" id="NXID01000001">
    <property type="protein sequence ID" value="RXK17042.1"/>
    <property type="molecule type" value="Genomic_DNA"/>
</dbReference>
<dbReference type="InterPro" id="IPR029044">
    <property type="entry name" value="Nucleotide-diphossugar_trans"/>
</dbReference>
<protein>
    <submittedName>
        <fullName evidence="2">Mannose-1-phosphate guanylyltransferase</fullName>
    </submittedName>
</protein>
<gene>
    <name evidence="2" type="ORF">CP985_00085</name>
</gene>
<name>A0AAX2AJ41_9BACT</name>
<dbReference type="SUPFAM" id="SSF53448">
    <property type="entry name" value="Nucleotide-diphospho-sugar transferases"/>
    <property type="match status" value="1"/>
</dbReference>
<feature type="domain" description="Nucleotidyl transferase" evidence="1">
    <location>
        <begin position="2"/>
        <end position="229"/>
    </location>
</feature>
<evidence type="ECO:0000313" key="2">
    <source>
        <dbReference type="EMBL" id="RXK17042.1"/>
    </source>
</evidence>
<keyword evidence="3" id="KW-1185">Reference proteome</keyword>
<keyword evidence="2" id="KW-0548">Nucleotidyltransferase</keyword>
<dbReference type="Gene3D" id="3.90.550.10">
    <property type="entry name" value="Spore Coat Polysaccharide Biosynthesis Protein SpsA, Chain A"/>
    <property type="match status" value="1"/>
</dbReference>
<evidence type="ECO:0000313" key="3">
    <source>
        <dbReference type="Proteomes" id="UP000290092"/>
    </source>
</evidence>
<dbReference type="Pfam" id="PF00483">
    <property type="entry name" value="NTP_transferase"/>
    <property type="match status" value="1"/>
</dbReference>
<sequence length="230" mass="26491">MKALLLAAGFGTRLRPITNTIPKCLVPINNKPLLQYWLENLTKVGITEFLINTHYLHKEVEKFVEQSIFKKQITLSYEKNLLNTGGTLLANKDFFNKDEPFMLIHADNFCFCDFNEFINSHKNSSYDLTMMLFRTKTPSSCGIVKLDENAIVKEFYEKVNNPPSNLANAAVYICNYKIFTFLESLNKKEIDFSLDVIPNYLGKINTFINNNYHIDIGTPETYAEAQNFII</sequence>
<dbReference type="RefSeq" id="WP_114842955.1">
    <property type="nucleotide sequence ID" value="NZ_CP031219.1"/>
</dbReference>
<dbReference type="InterPro" id="IPR050486">
    <property type="entry name" value="Mannose-1P_guanyltransferase"/>
</dbReference>
<dbReference type="KEGG" id="amyt:AMYT_2610"/>
<dbReference type="AlphaFoldDB" id="A0AAX2AJ41"/>
<organism evidence="2 3">
    <name type="scientific">Malaciobacter mytili LMG 24559</name>
    <dbReference type="NCBI Taxonomy" id="1032238"/>
    <lineage>
        <taxon>Bacteria</taxon>
        <taxon>Pseudomonadati</taxon>
        <taxon>Campylobacterota</taxon>
        <taxon>Epsilonproteobacteria</taxon>
        <taxon>Campylobacterales</taxon>
        <taxon>Arcobacteraceae</taxon>
        <taxon>Malaciobacter</taxon>
    </lineage>
</organism>
<dbReference type="PANTHER" id="PTHR22572">
    <property type="entry name" value="SUGAR-1-PHOSPHATE GUANYL TRANSFERASE"/>
    <property type="match status" value="1"/>
</dbReference>
<proteinExistence type="predicted"/>